<dbReference type="InterPro" id="IPR002716">
    <property type="entry name" value="PIN_dom"/>
</dbReference>
<dbReference type="SUPFAM" id="SSF88723">
    <property type="entry name" value="PIN domain-like"/>
    <property type="match status" value="1"/>
</dbReference>
<organism evidence="2 3">
    <name type="scientific">Rossellomorea vietnamensis</name>
    <dbReference type="NCBI Taxonomy" id="218284"/>
    <lineage>
        <taxon>Bacteria</taxon>
        <taxon>Bacillati</taxon>
        <taxon>Bacillota</taxon>
        <taxon>Bacilli</taxon>
        <taxon>Bacillales</taxon>
        <taxon>Bacillaceae</taxon>
        <taxon>Rossellomorea</taxon>
    </lineage>
</organism>
<evidence type="ECO:0000313" key="3">
    <source>
        <dbReference type="Proteomes" id="UP000050398"/>
    </source>
</evidence>
<name>A0A0P6VUS8_9BACI</name>
<reference evidence="2 3" key="1">
    <citation type="submission" date="2015-08" db="EMBL/GenBank/DDBJ databases">
        <title>Draft Genome Sequence of Bacillus vietnamensis UCD-SED5.</title>
        <authorList>
            <person name="Lee R.D."/>
            <person name="Jospin G."/>
            <person name="Lang J.M."/>
            <person name="Coil D.A."/>
            <person name="Eisen J.A."/>
        </authorList>
    </citation>
    <scope>NUCLEOTIDE SEQUENCE [LARGE SCALE GENOMIC DNA]</scope>
    <source>
        <strain evidence="2 3">UCD-SED5</strain>
    </source>
</reference>
<gene>
    <name evidence="2" type="ORF">AM506_17220</name>
</gene>
<dbReference type="AlphaFoldDB" id="A0A0P6VUS8"/>
<dbReference type="PATRIC" id="fig|218284.4.peg.1659"/>
<evidence type="ECO:0000259" key="1">
    <source>
        <dbReference type="Pfam" id="PF01850"/>
    </source>
</evidence>
<dbReference type="Gene3D" id="3.40.50.1010">
    <property type="entry name" value="5'-nuclease"/>
    <property type="match status" value="1"/>
</dbReference>
<proteinExistence type="predicted"/>
<accession>A0A0P6VUS8</accession>
<dbReference type="Pfam" id="PF01850">
    <property type="entry name" value="PIN"/>
    <property type="match status" value="1"/>
</dbReference>
<sequence length="149" mass="17536">MGYQDVVEFISQLIDDDRVMIMTSLVEMEIMSFWEIEIDPTIKANRERYIEMADEMYDVSKSEMHLAAKIRRKARADIQQQKSIKAPDAIIAASAFIHNATLVSNNDKDFTWIRDHFTYNNRKLDYVSPIQDKQDYADFNKAFVESRRN</sequence>
<dbReference type="OrthoDB" id="2887352at2"/>
<evidence type="ECO:0000313" key="2">
    <source>
        <dbReference type="EMBL" id="KPL58395.1"/>
    </source>
</evidence>
<dbReference type="InterPro" id="IPR029060">
    <property type="entry name" value="PIN-like_dom_sf"/>
</dbReference>
<dbReference type="Proteomes" id="UP000050398">
    <property type="component" value="Unassembled WGS sequence"/>
</dbReference>
<dbReference type="EMBL" id="LIXZ01000016">
    <property type="protein sequence ID" value="KPL58395.1"/>
    <property type="molecule type" value="Genomic_DNA"/>
</dbReference>
<protein>
    <submittedName>
        <fullName evidence="2">Twitching motility protein PilT</fullName>
    </submittedName>
</protein>
<feature type="domain" description="PIN" evidence="1">
    <location>
        <begin position="10"/>
        <end position="110"/>
    </location>
</feature>
<comment type="caution">
    <text evidence="2">The sequence shown here is derived from an EMBL/GenBank/DDBJ whole genome shotgun (WGS) entry which is preliminary data.</text>
</comment>